<sequence length="618" mass="68227">MPEQSSFQVDDGGKKKSLDKWLLGGLALIIAALLITTIALAVLYGQEVQKDHNTTPQIADGTTPQPVPVTTPECSSAACAEAAERLKKAMNTNVNPCDDFYEFACGRFNETEPIPEDRGRWGVFDILRRELSTTLHALLDVPQPDGTALNATEKMQKHFHSCLNETALNDQSNLELLRNHITEIFPEFATFPWTDPASIPTIGQSLAAVSQARRYGSSMGLFSNAIASDHESPRQNIIGFYAASLGLERSLYFNSTDPRYVAYQKYITDMFQLFALRVAPAPLPEGAASTFAAQVIAQEKILAEAALSPEEIRANVSIQYNKMSLRQFATTYTSKIGWDTQQLVEYFSGAWQNPDINAVLNESTVVNVAQTRYWNVMTSSLAAFESSDITATANNRRLFANYMVWQILRGYVGRLGDEFRNISRTFSAVLSGATTPPPRWESCVNSVTNEFPEAVGRLYVERNFHKDTKQKLQTMVDYIFDAFKTMVVGSHWMSHVTRIRALEKAENFAVLIGYDDYIVDDSEKLNQEHQELVISSSYLNNGNIANRSGNQKFEGAPNCSRHLATSSITGPPVVNAFNAPLSIQSPFPAAISRSHPSSAVGVSSDSGTLAPSEWSYGA</sequence>
<dbReference type="Proteomes" id="UP000192578">
    <property type="component" value="Unassembled WGS sequence"/>
</dbReference>
<keyword evidence="6" id="KW-1185">Reference proteome</keyword>
<evidence type="ECO:0000256" key="2">
    <source>
        <dbReference type="SAM" id="MobiDB-lite"/>
    </source>
</evidence>
<evidence type="ECO:0000256" key="3">
    <source>
        <dbReference type="SAM" id="Phobius"/>
    </source>
</evidence>
<dbReference type="InterPro" id="IPR008753">
    <property type="entry name" value="Peptidase_M13_N"/>
</dbReference>
<dbReference type="GO" id="GO:0005886">
    <property type="term" value="C:plasma membrane"/>
    <property type="evidence" value="ECO:0007669"/>
    <property type="project" value="TreeGrafter"/>
</dbReference>
<feature type="domain" description="Peptidase M13 N-terminal" evidence="4">
    <location>
        <begin position="96"/>
        <end position="514"/>
    </location>
</feature>
<evidence type="ECO:0000259" key="4">
    <source>
        <dbReference type="Pfam" id="PF05649"/>
    </source>
</evidence>
<dbReference type="EMBL" id="MTYJ01000330">
    <property type="protein sequence ID" value="OWA53575.1"/>
    <property type="molecule type" value="Genomic_DNA"/>
</dbReference>
<dbReference type="InterPro" id="IPR000718">
    <property type="entry name" value="Peptidase_M13"/>
</dbReference>
<feature type="compositionally biased region" description="Polar residues" evidence="2">
    <location>
        <begin position="594"/>
        <end position="609"/>
    </location>
</feature>
<dbReference type="SUPFAM" id="SSF55486">
    <property type="entry name" value="Metalloproteases ('zincins'), catalytic domain"/>
    <property type="match status" value="1"/>
</dbReference>
<evidence type="ECO:0000313" key="5">
    <source>
        <dbReference type="EMBL" id="OWA53575.1"/>
    </source>
</evidence>
<accession>A0A9X6NGP6</accession>
<evidence type="ECO:0000256" key="1">
    <source>
        <dbReference type="ARBA" id="ARBA00007357"/>
    </source>
</evidence>
<keyword evidence="3" id="KW-0812">Transmembrane</keyword>
<dbReference type="Gene3D" id="1.10.1380.10">
    <property type="entry name" value="Neutral endopeptidase , domain2"/>
    <property type="match status" value="1"/>
</dbReference>
<feature type="region of interest" description="Disordered" evidence="2">
    <location>
        <begin position="594"/>
        <end position="618"/>
    </location>
</feature>
<dbReference type="PANTHER" id="PTHR11733:SF167">
    <property type="entry name" value="FI17812P1-RELATED"/>
    <property type="match status" value="1"/>
</dbReference>
<evidence type="ECO:0000313" key="6">
    <source>
        <dbReference type="Proteomes" id="UP000192578"/>
    </source>
</evidence>
<dbReference type="Pfam" id="PF05649">
    <property type="entry name" value="Peptidase_M13_N"/>
    <property type="match status" value="1"/>
</dbReference>
<dbReference type="OrthoDB" id="6475849at2759"/>
<dbReference type="GO" id="GO:0004222">
    <property type="term" value="F:metalloendopeptidase activity"/>
    <property type="evidence" value="ECO:0007669"/>
    <property type="project" value="InterPro"/>
</dbReference>
<reference evidence="6" key="1">
    <citation type="submission" date="2017-01" db="EMBL/GenBank/DDBJ databases">
        <title>Comparative genomics of anhydrobiosis in the tardigrade Hypsibius dujardini.</title>
        <authorList>
            <person name="Yoshida Y."/>
            <person name="Koutsovoulos G."/>
            <person name="Laetsch D."/>
            <person name="Stevens L."/>
            <person name="Kumar S."/>
            <person name="Horikawa D."/>
            <person name="Ishino K."/>
            <person name="Komine S."/>
            <person name="Tomita M."/>
            <person name="Blaxter M."/>
            <person name="Arakawa K."/>
        </authorList>
    </citation>
    <scope>NUCLEOTIDE SEQUENCE [LARGE SCALE GENOMIC DNA]</scope>
    <source>
        <strain evidence="6">Z151</strain>
    </source>
</reference>
<comment type="caution">
    <text evidence="5">The sequence shown here is derived from an EMBL/GenBank/DDBJ whole genome shotgun (WGS) entry which is preliminary data.</text>
</comment>
<dbReference type="CDD" id="cd08662">
    <property type="entry name" value="M13"/>
    <property type="match status" value="1"/>
</dbReference>
<protein>
    <submittedName>
        <fullName evidence="5">Neprilysin</fullName>
    </submittedName>
</protein>
<dbReference type="InterPro" id="IPR042089">
    <property type="entry name" value="Peptidase_M13_dom_2"/>
</dbReference>
<dbReference type="GO" id="GO:0016485">
    <property type="term" value="P:protein processing"/>
    <property type="evidence" value="ECO:0007669"/>
    <property type="project" value="TreeGrafter"/>
</dbReference>
<gene>
    <name evidence="5" type="ORF">BV898_17998</name>
</gene>
<comment type="similarity">
    <text evidence="1">Belongs to the peptidase M13 family.</text>
</comment>
<dbReference type="InterPro" id="IPR024079">
    <property type="entry name" value="MetalloPept_cat_dom_sf"/>
</dbReference>
<feature type="transmembrane region" description="Helical" evidence="3">
    <location>
        <begin position="21"/>
        <end position="44"/>
    </location>
</feature>
<dbReference type="Gene3D" id="3.40.390.10">
    <property type="entry name" value="Collagenase (Catalytic Domain)"/>
    <property type="match status" value="1"/>
</dbReference>
<dbReference type="AlphaFoldDB" id="A0A9X6NGP6"/>
<proteinExistence type="inferred from homology"/>
<keyword evidence="3" id="KW-1133">Transmembrane helix</keyword>
<dbReference type="PROSITE" id="PS51885">
    <property type="entry name" value="NEPRILYSIN"/>
    <property type="match status" value="1"/>
</dbReference>
<dbReference type="PANTHER" id="PTHR11733">
    <property type="entry name" value="ZINC METALLOPROTEASE FAMILY M13 NEPRILYSIN-RELATED"/>
    <property type="match status" value="1"/>
</dbReference>
<keyword evidence="3" id="KW-0472">Membrane</keyword>
<name>A0A9X6NGP6_HYPEX</name>
<organism evidence="5 6">
    <name type="scientific">Hypsibius exemplaris</name>
    <name type="common">Freshwater tardigrade</name>
    <dbReference type="NCBI Taxonomy" id="2072580"/>
    <lineage>
        <taxon>Eukaryota</taxon>
        <taxon>Metazoa</taxon>
        <taxon>Ecdysozoa</taxon>
        <taxon>Tardigrada</taxon>
        <taxon>Eutardigrada</taxon>
        <taxon>Parachela</taxon>
        <taxon>Hypsibioidea</taxon>
        <taxon>Hypsibiidae</taxon>
        <taxon>Hypsibius</taxon>
    </lineage>
</organism>